<protein>
    <submittedName>
        <fullName evidence="1">Uncharacterized protein</fullName>
    </submittedName>
</protein>
<proteinExistence type="predicted"/>
<reference evidence="1" key="1">
    <citation type="journal article" date="2015" name="Nature">
        <title>Complex archaea that bridge the gap between prokaryotes and eukaryotes.</title>
        <authorList>
            <person name="Spang A."/>
            <person name="Saw J.H."/>
            <person name="Jorgensen S.L."/>
            <person name="Zaremba-Niedzwiedzka K."/>
            <person name="Martijn J."/>
            <person name="Lind A.E."/>
            <person name="van Eijk R."/>
            <person name="Schleper C."/>
            <person name="Guy L."/>
            <person name="Ettema T.J."/>
        </authorList>
    </citation>
    <scope>NUCLEOTIDE SEQUENCE</scope>
</reference>
<name>A0A0F9BVE4_9ZZZZ</name>
<sequence length="80" mass="8604">MDQTHLKKIRTSLLVPQQGTISPARLEHILNTMIQEAIRQGAKNSVRVKSGVVANGLVDICIKAGAKAAESYSPARNLPV</sequence>
<accession>A0A0F9BVE4</accession>
<dbReference type="AlphaFoldDB" id="A0A0F9BVE4"/>
<comment type="caution">
    <text evidence="1">The sequence shown here is derived from an EMBL/GenBank/DDBJ whole genome shotgun (WGS) entry which is preliminary data.</text>
</comment>
<organism evidence="1">
    <name type="scientific">marine sediment metagenome</name>
    <dbReference type="NCBI Taxonomy" id="412755"/>
    <lineage>
        <taxon>unclassified sequences</taxon>
        <taxon>metagenomes</taxon>
        <taxon>ecological metagenomes</taxon>
    </lineage>
</organism>
<gene>
    <name evidence="1" type="ORF">LCGC14_2683750</name>
</gene>
<dbReference type="EMBL" id="LAZR01047383">
    <property type="protein sequence ID" value="KKK94349.1"/>
    <property type="molecule type" value="Genomic_DNA"/>
</dbReference>
<evidence type="ECO:0000313" key="1">
    <source>
        <dbReference type="EMBL" id="KKK94349.1"/>
    </source>
</evidence>